<dbReference type="Proteomes" id="UP000284841">
    <property type="component" value="Unassembled WGS sequence"/>
</dbReference>
<accession>A0A415E6L2</accession>
<feature type="domain" description="DUF4097" evidence="1">
    <location>
        <begin position="54"/>
        <end position="230"/>
    </location>
</feature>
<dbReference type="STRING" id="1776384.GCA_900086585_02587"/>
<keyword evidence="3" id="KW-1185">Reference proteome</keyword>
<dbReference type="InterPro" id="IPR025164">
    <property type="entry name" value="Toastrack_DUF4097"/>
</dbReference>
<organism evidence="2 3">
    <name type="scientific">Emergencia timonensis</name>
    <dbReference type="NCBI Taxonomy" id="1776384"/>
    <lineage>
        <taxon>Bacteria</taxon>
        <taxon>Bacillati</taxon>
        <taxon>Bacillota</taxon>
        <taxon>Clostridia</taxon>
        <taxon>Peptostreptococcales</taxon>
        <taxon>Anaerovoracaceae</taxon>
        <taxon>Emergencia</taxon>
    </lineage>
</organism>
<dbReference type="Pfam" id="PF13349">
    <property type="entry name" value="DUF4097"/>
    <property type="match status" value="1"/>
</dbReference>
<evidence type="ECO:0000313" key="2">
    <source>
        <dbReference type="EMBL" id="RHJ89285.1"/>
    </source>
</evidence>
<comment type="caution">
    <text evidence="2">The sequence shown here is derived from an EMBL/GenBank/DDBJ whole genome shotgun (WGS) entry which is preliminary data.</text>
</comment>
<dbReference type="EMBL" id="QRMS01000001">
    <property type="protein sequence ID" value="RHJ89285.1"/>
    <property type="molecule type" value="Genomic_DNA"/>
</dbReference>
<name>A0A415E6L2_9FIRM</name>
<protein>
    <recommendedName>
        <fullName evidence="1">DUF4097 domain-containing protein</fullName>
    </recommendedName>
</protein>
<dbReference type="AlphaFoldDB" id="A0A415E6L2"/>
<gene>
    <name evidence="2" type="ORF">DW099_01545</name>
</gene>
<proteinExistence type="predicted"/>
<sequence>MNESFIIKRNGGNMMNKRMVLYPILCVSLFFLTGCGGNNAALMVNEMQFSLTNISKLKIAYDEEKITFKQGTGSQLIVKEYMSEDKKSYRAKVKKKGRAIEIVEGRKPLFAGDFVRYIEVCLPQSYDQDLLVTTTDGDIDLRDINQKLESLCIDSTEGTVKLGNIEAAQLKLTSTRGTLDFNRLQARHVNLETTEGIVRGDEIIGNIQYTTTHGDFDVKTIKGSGNFTVNNEGSLQVNFAQVTGDVWLYNKNDNIRLTLPKTLSFYFEAATRNGSLTTSFEEKLKKGQRSLRGTVGNKAEVTIRVETRNGSIDVVQ</sequence>
<reference evidence="2 3" key="1">
    <citation type="submission" date="2018-08" db="EMBL/GenBank/DDBJ databases">
        <title>A genome reference for cultivated species of the human gut microbiota.</title>
        <authorList>
            <person name="Zou Y."/>
            <person name="Xue W."/>
            <person name="Luo G."/>
        </authorList>
    </citation>
    <scope>NUCLEOTIDE SEQUENCE [LARGE SCALE GENOMIC DNA]</scope>
    <source>
        <strain evidence="2 3">AM07-24</strain>
    </source>
</reference>
<evidence type="ECO:0000259" key="1">
    <source>
        <dbReference type="Pfam" id="PF13349"/>
    </source>
</evidence>
<dbReference type="OrthoDB" id="2064627at2"/>
<evidence type="ECO:0000313" key="3">
    <source>
        <dbReference type="Proteomes" id="UP000284841"/>
    </source>
</evidence>